<dbReference type="RefSeq" id="WP_377868204.1">
    <property type="nucleotide sequence ID" value="NZ_JBHMAY010000005.1"/>
</dbReference>
<sequence>MRAPIFFLITADGQIHTLHLPHAFRTSKDVRHAIATNLNET</sequence>
<evidence type="ECO:0000313" key="1">
    <source>
        <dbReference type="EMBL" id="MFC3510214.1"/>
    </source>
</evidence>
<accession>A0ABV7QDC1</accession>
<evidence type="ECO:0000313" key="2">
    <source>
        <dbReference type="Proteomes" id="UP001595764"/>
    </source>
</evidence>
<keyword evidence="2" id="KW-1185">Reference proteome</keyword>
<dbReference type="EMBL" id="JBHRWI010000012">
    <property type="protein sequence ID" value="MFC3510214.1"/>
    <property type="molecule type" value="Genomic_DNA"/>
</dbReference>
<protein>
    <submittedName>
        <fullName evidence="1">Uncharacterized protein</fullName>
    </submittedName>
</protein>
<comment type="caution">
    <text evidence="1">The sequence shown here is derived from an EMBL/GenBank/DDBJ whole genome shotgun (WGS) entry which is preliminary data.</text>
</comment>
<name>A0ABV7QDC1_9PSEU</name>
<organism evidence="1 2">
    <name type="scientific">Amycolatopsis halotolerans</name>
    <dbReference type="NCBI Taxonomy" id="330083"/>
    <lineage>
        <taxon>Bacteria</taxon>
        <taxon>Bacillati</taxon>
        <taxon>Actinomycetota</taxon>
        <taxon>Actinomycetes</taxon>
        <taxon>Pseudonocardiales</taxon>
        <taxon>Pseudonocardiaceae</taxon>
        <taxon>Amycolatopsis</taxon>
    </lineage>
</organism>
<dbReference type="Proteomes" id="UP001595764">
    <property type="component" value="Unassembled WGS sequence"/>
</dbReference>
<gene>
    <name evidence="1" type="ORF">ACFORO_08575</name>
</gene>
<reference evidence="2" key="1">
    <citation type="journal article" date="2019" name="Int. J. Syst. Evol. Microbiol.">
        <title>The Global Catalogue of Microorganisms (GCM) 10K type strain sequencing project: providing services to taxonomists for standard genome sequencing and annotation.</title>
        <authorList>
            <consortium name="The Broad Institute Genomics Platform"/>
            <consortium name="The Broad Institute Genome Sequencing Center for Infectious Disease"/>
            <person name="Wu L."/>
            <person name="Ma J."/>
        </authorList>
    </citation>
    <scope>NUCLEOTIDE SEQUENCE [LARGE SCALE GENOMIC DNA]</scope>
    <source>
        <strain evidence="2">CGMCC 4.7682</strain>
    </source>
</reference>
<proteinExistence type="predicted"/>